<dbReference type="PANTHER" id="PTHR41317">
    <property type="entry name" value="PD-(D_E)XK NUCLEASE FAMILY TRANSPOSASE"/>
    <property type="match status" value="1"/>
</dbReference>
<dbReference type="RefSeq" id="WP_149568844.1">
    <property type="nucleotide sequence ID" value="NZ_CP035807.1"/>
</dbReference>
<protein>
    <submittedName>
        <fullName evidence="1">Rpn family recombination-promoting nuclease/putative transposase</fullName>
    </submittedName>
</protein>
<organism evidence="1 2">
    <name type="scientific">Thiospirochaeta perfilievii</name>
    <dbReference type="NCBI Taxonomy" id="252967"/>
    <lineage>
        <taxon>Bacteria</taxon>
        <taxon>Pseudomonadati</taxon>
        <taxon>Spirochaetota</taxon>
        <taxon>Spirochaetia</taxon>
        <taxon>Spirochaetales</taxon>
        <taxon>Spirochaetaceae</taxon>
        <taxon>Thiospirochaeta</taxon>
    </lineage>
</organism>
<proteinExistence type="predicted"/>
<accession>A0A5C1QE09</accession>
<dbReference type="NCBIfam" id="TIGR01784">
    <property type="entry name" value="T_den_put_tspse"/>
    <property type="match status" value="1"/>
</dbReference>
<dbReference type="EMBL" id="CP035807">
    <property type="protein sequence ID" value="QEN05608.1"/>
    <property type="molecule type" value="Genomic_DNA"/>
</dbReference>
<dbReference type="PANTHER" id="PTHR41317:SF1">
    <property type="entry name" value="PD-(D_E)XK NUCLEASE FAMILY TRANSPOSASE"/>
    <property type="match status" value="1"/>
</dbReference>
<keyword evidence="2" id="KW-1185">Reference proteome</keyword>
<name>A0A5C1QE09_9SPIO</name>
<gene>
    <name evidence="1" type="ORF">EW093_13105</name>
</gene>
<evidence type="ECO:0000313" key="1">
    <source>
        <dbReference type="EMBL" id="QEN05608.1"/>
    </source>
</evidence>
<evidence type="ECO:0000313" key="2">
    <source>
        <dbReference type="Proteomes" id="UP000323824"/>
    </source>
</evidence>
<reference evidence="1 2" key="1">
    <citation type="submission" date="2019-02" db="EMBL/GenBank/DDBJ databases">
        <authorList>
            <person name="Fomenkov A."/>
            <person name="Dubinina G."/>
            <person name="Grabovich M."/>
            <person name="Vincze T."/>
            <person name="Roberts R.J."/>
        </authorList>
    </citation>
    <scope>NUCLEOTIDE SEQUENCE [LARGE SCALE GENOMIC DNA]</scope>
    <source>
        <strain evidence="1 2">P</strain>
    </source>
</reference>
<dbReference type="Pfam" id="PF12784">
    <property type="entry name" value="PDDEXK_2"/>
    <property type="match status" value="1"/>
</dbReference>
<sequence>MENEKKEKREIVHFDWAIKNVLREKANFVVLEGFLFAVMGEKIEILEILESESNKESEDLKLTRSDIAAKNKSGEIVLIEIQYNKELDFLKRLLFGASRSIVDNLKAGEKYENVKKVYVVSLIFFNLHFILPDNSIAKEYVVHGKTSFTGLHSKEVVFIDKKAIVDYDKLRKEENVFPEYYIISLGLFNDENVKDSLDQWVSSIKNHCVKDEFDAPGIKEMKEKLDFLSMTEEQKKSYIKYLADQASSYGVIEAAREDGREEGREEEAILKDIAYIKNMTSEGLSLETISRISGLSIQKIEDIINNKDY</sequence>
<dbReference type="KEGG" id="sper:EW093_13105"/>
<reference evidence="1 2" key="2">
    <citation type="submission" date="2019-09" db="EMBL/GenBank/DDBJ databases">
        <title>Complete Genome Sequence and Methylome Analysis of free living Spirochaetas.</title>
        <authorList>
            <person name="Leshcheva N."/>
            <person name="Mikheeva N."/>
        </authorList>
    </citation>
    <scope>NUCLEOTIDE SEQUENCE [LARGE SCALE GENOMIC DNA]</scope>
    <source>
        <strain evidence="1 2">P</strain>
    </source>
</reference>
<dbReference type="InterPro" id="IPR010106">
    <property type="entry name" value="RpnA"/>
</dbReference>
<dbReference type="Proteomes" id="UP000323824">
    <property type="component" value="Chromosome"/>
</dbReference>
<dbReference type="AlphaFoldDB" id="A0A5C1QE09"/>
<dbReference type="OrthoDB" id="1793581at2"/>